<name>A0A6M3J3G8_9ZZZZ</name>
<dbReference type="EMBL" id="MT142513">
    <property type="protein sequence ID" value="QJA83575.1"/>
    <property type="molecule type" value="Genomic_DNA"/>
</dbReference>
<reference evidence="1" key="1">
    <citation type="submission" date="2020-03" db="EMBL/GenBank/DDBJ databases">
        <title>The deep terrestrial virosphere.</title>
        <authorList>
            <person name="Holmfeldt K."/>
            <person name="Nilsson E."/>
            <person name="Simone D."/>
            <person name="Lopez-Fernandez M."/>
            <person name="Wu X."/>
            <person name="de Brujin I."/>
            <person name="Lundin D."/>
            <person name="Andersson A."/>
            <person name="Bertilsson S."/>
            <person name="Dopson M."/>
        </authorList>
    </citation>
    <scope>NUCLEOTIDE SEQUENCE</scope>
    <source>
        <strain evidence="2">MM415A00274</strain>
        <strain evidence="1">MM415B00593</strain>
    </source>
</reference>
<evidence type="ECO:0000313" key="1">
    <source>
        <dbReference type="EMBL" id="QJA63707.1"/>
    </source>
</evidence>
<protein>
    <submittedName>
        <fullName evidence="1">Uncharacterized protein</fullName>
    </submittedName>
</protein>
<proteinExistence type="predicted"/>
<sequence>MKDAQLTFFTSKKCYKEMLAAIRRNDSNMRTVIFHNITFKQLKELAQHIEGNSSLLSIRLPSQENPSIYGEGKTEATIKLNNIIMNKVAENLENTQSRNRVIVFSDDKVNDLTL</sequence>
<evidence type="ECO:0000313" key="2">
    <source>
        <dbReference type="EMBL" id="QJA83575.1"/>
    </source>
</evidence>
<gene>
    <name evidence="2" type="ORF">MM415A00274_0032</name>
    <name evidence="1" type="ORF">MM415B00593_0034</name>
</gene>
<organism evidence="1">
    <name type="scientific">viral metagenome</name>
    <dbReference type="NCBI Taxonomy" id="1070528"/>
    <lineage>
        <taxon>unclassified sequences</taxon>
        <taxon>metagenomes</taxon>
        <taxon>organismal metagenomes</taxon>
    </lineage>
</organism>
<dbReference type="EMBL" id="MT141503">
    <property type="protein sequence ID" value="QJA63707.1"/>
    <property type="molecule type" value="Genomic_DNA"/>
</dbReference>
<dbReference type="AlphaFoldDB" id="A0A6M3J3G8"/>
<accession>A0A6M3J3G8</accession>